<organism evidence="1 2">
    <name type="scientific">Pseudoalteromonas peptidolytica F12-50-A1</name>
    <dbReference type="NCBI Taxonomy" id="1315280"/>
    <lineage>
        <taxon>Bacteria</taxon>
        <taxon>Pseudomonadati</taxon>
        <taxon>Pseudomonadota</taxon>
        <taxon>Gammaproteobacteria</taxon>
        <taxon>Alteromonadales</taxon>
        <taxon>Pseudoalteromonadaceae</taxon>
        <taxon>Pseudoalteromonas</taxon>
    </lineage>
</organism>
<evidence type="ECO:0000313" key="1">
    <source>
        <dbReference type="EMBL" id="MBE0348366.1"/>
    </source>
</evidence>
<protein>
    <submittedName>
        <fullName evidence="1">Uncharacterized protein</fullName>
    </submittedName>
</protein>
<dbReference type="AlphaFoldDB" id="A0A8I0MYV0"/>
<dbReference type="EMBL" id="AQHF01000033">
    <property type="protein sequence ID" value="MBE0348366.1"/>
    <property type="molecule type" value="Genomic_DNA"/>
</dbReference>
<comment type="caution">
    <text evidence="1">The sequence shown here is derived from an EMBL/GenBank/DDBJ whole genome shotgun (WGS) entry which is preliminary data.</text>
</comment>
<sequence length="48" mass="5499">MTLGTPKYAGKKVQPQRNETNANAMFISCKLKIEKNSLNALFLFTFKY</sequence>
<proteinExistence type="predicted"/>
<evidence type="ECO:0000313" key="2">
    <source>
        <dbReference type="Proteomes" id="UP000660708"/>
    </source>
</evidence>
<dbReference type="Proteomes" id="UP000660708">
    <property type="component" value="Unassembled WGS sequence"/>
</dbReference>
<name>A0A8I0MYV0_9GAMM</name>
<accession>A0A8I0MYV0</accession>
<reference evidence="1 2" key="1">
    <citation type="submission" date="2015-06" db="EMBL/GenBank/DDBJ databases">
        <title>Genome sequence of Pseudoalteromonas peptidolytica.</title>
        <authorList>
            <person name="Xie B.-B."/>
            <person name="Rong J.-C."/>
            <person name="Qin Q.-L."/>
            <person name="Zhang Y.-Z."/>
        </authorList>
    </citation>
    <scope>NUCLEOTIDE SEQUENCE [LARGE SCALE GENOMIC DNA]</scope>
    <source>
        <strain evidence="1 2">F12-50-A1</strain>
    </source>
</reference>
<keyword evidence="2" id="KW-1185">Reference proteome</keyword>
<gene>
    <name evidence="1" type="ORF">PPEP_b0072</name>
</gene>